<comment type="caution">
    <text evidence="2">The sequence shown here is derived from an EMBL/GenBank/DDBJ whole genome shotgun (WGS) entry which is preliminary data.</text>
</comment>
<keyword evidence="1" id="KW-0472">Membrane</keyword>
<dbReference type="AlphaFoldDB" id="A0A0F9S9A5"/>
<keyword evidence="1" id="KW-0812">Transmembrane</keyword>
<keyword evidence="1" id="KW-1133">Transmembrane helix</keyword>
<name>A0A0F9S9A5_9ZZZZ</name>
<proteinExistence type="predicted"/>
<gene>
    <name evidence="2" type="ORF">LCGC14_0548280</name>
</gene>
<evidence type="ECO:0000256" key="1">
    <source>
        <dbReference type="SAM" id="Phobius"/>
    </source>
</evidence>
<reference evidence="2" key="1">
    <citation type="journal article" date="2015" name="Nature">
        <title>Complex archaea that bridge the gap between prokaryotes and eukaryotes.</title>
        <authorList>
            <person name="Spang A."/>
            <person name="Saw J.H."/>
            <person name="Jorgensen S.L."/>
            <person name="Zaremba-Niedzwiedzka K."/>
            <person name="Martijn J."/>
            <person name="Lind A.E."/>
            <person name="van Eijk R."/>
            <person name="Schleper C."/>
            <person name="Guy L."/>
            <person name="Ettema T.J."/>
        </authorList>
    </citation>
    <scope>NUCLEOTIDE SEQUENCE</scope>
</reference>
<accession>A0A0F9S9A5</accession>
<organism evidence="2">
    <name type="scientific">marine sediment metagenome</name>
    <dbReference type="NCBI Taxonomy" id="412755"/>
    <lineage>
        <taxon>unclassified sequences</taxon>
        <taxon>metagenomes</taxon>
        <taxon>ecological metagenomes</taxon>
    </lineage>
</organism>
<sequence length="72" mass="8617">MGLNDLNFDFDINKIIEDIRDIIFKTVRVMFNMVFGLPTWIKITLAVLLVLSAIGIAFLTWKYRDQWRYVKY</sequence>
<dbReference type="EMBL" id="LAZR01000747">
    <property type="protein sequence ID" value="KKN58822.1"/>
    <property type="molecule type" value="Genomic_DNA"/>
</dbReference>
<feature type="transmembrane region" description="Helical" evidence="1">
    <location>
        <begin position="40"/>
        <end position="61"/>
    </location>
</feature>
<evidence type="ECO:0000313" key="2">
    <source>
        <dbReference type="EMBL" id="KKN58822.1"/>
    </source>
</evidence>
<protein>
    <submittedName>
        <fullName evidence="2">Uncharacterized protein</fullName>
    </submittedName>
</protein>